<evidence type="ECO:0000313" key="10">
    <source>
        <dbReference type="EMBL" id="AMD20706.1"/>
    </source>
</evidence>
<comment type="subcellular location">
    <subcellularLocation>
        <location evidence="1">Golgi apparatus membrane</location>
        <topology evidence="1">Peripheral membrane protein</topology>
    </subcellularLocation>
</comment>
<keyword evidence="3" id="KW-0813">Transport</keyword>
<dbReference type="Proteomes" id="UP000243052">
    <property type="component" value="Chromosome iv"/>
</dbReference>
<dbReference type="SUPFAM" id="SSF46966">
    <property type="entry name" value="Spectrin repeat"/>
    <property type="match status" value="1"/>
</dbReference>
<sequence>MDNTFNELELPIIQEVTRDLFTDLVLDPSKEFDVSEFLLQNNFQYVSLDDLSKQMKRLKSDINAALVDEVSNSYTEHLSLCDSFSAEDQSLVLSNAQQAQQDISRFQFKLKQLLENDIQTTSETITDTLEYLKSLDSLQLCLQKHTTLHEHFQIARKLCTALEGLSSDISSTSDHLGGELLREAHNHLNSAYEVLQDIQGTKSPLVARFWNEYHSLLNQFHDVISLLAEKCCENSTILPNITQNLLDMTSKS</sequence>
<dbReference type="InterPro" id="IPR024602">
    <property type="entry name" value="COG_su2_N"/>
</dbReference>
<evidence type="ECO:0000256" key="3">
    <source>
        <dbReference type="ARBA" id="ARBA00022448"/>
    </source>
</evidence>
<keyword evidence="4" id="KW-0653">Protein transport</keyword>
<dbReference type="GeneID" id="28723966"/>
<dbReference type="RefSeq" id="XP_017987702.1">
    <property type="nucleotide sequence ID" value="XM_018131720.1"/>
</dbReference>
<keyword evidence="11" id="KW-1185">Reference proteome</keyword>
<dbReference type="GO" id="GO:0000139">
    <property type="term" value="C:Golgi membrane"/>
    <property type="evidence" value="ECO:0007669"/>
    <property type="project" value="UniProtKB-SubCell"/>
</dbReference>
<evidence type="ECO:0000256" key="6">
    <source>
        <dbReference type="ARBA" id="ARBA00023136"/>
    </source>
</evidence>
<dbReference type="GO" id="GO:0015031">
    <property type="term" value="P:protein transport"/>
    <property type="evidence" value="ECO:0007669"/>
    <property type="project" value="UniProtKB-KW"/>
</dbReference>
<keyword evidence="6" id="KW-0472">Membrane</keyword>
<organism evidence="10 11">
    <name type="scientific">Eremothecium sinecaudum</name>
    <dbReference type="NCBI Taxonomy" id="45286"/>
    <lineage>
        <taxon>Eukaryota</taxon>
        <taxon>Fungi</taxon>
        <taxon>Dikarya</taxon>
        <taxon>Ascomycota</taxon>
        <taxon>Saccharomycotina</taxon>
        <taxon>Saccharomycetes</taxon>
        <taxon>Saccharomycetales</taxon>
        <taxon>Saccharomycetaceae</taxon>
        <taxon>Eremothecium</taxon>
    </lineage>
</organism>
<dbReference type="Gene3D" id="1.20.58.1240">
    <property type="match status" value="1"/>
</dbReference>
<evidence type="ECO:0000313" key="11">
    <source>
        <dbReference type="Proteomes" id="UP000243052"/>
    </source>
</evidence>
<evidence type="ECO:0000259" key="9">
    <source>
        <dbReference type="Pfam" id="PF22431"/>
    </source>
</evidence>
<reference evidence="10 11" key="1">
    <citation type="submission" date="2016-01" db="EMBL/GenBank/DDBJ databases">
        <title>Genome sequence of the yeast Holleya sinecauda.</title>
        <authorList>
            <person name="Dietrich F.S."/>
        </authorList>
    </citation>
    <scope>NUCLEOTIDE SEQUENCE [LARGE SCALE GENOMIC DNA]</scope>
    <source>
        <strain evidence="10 11">ATCC 58844</strain>
    </source>
</reference>
<dbReference type="AlphaFoldDB" id="A0A0X8HSM0"/>
<name>A0A0X8HSM0_9SACH</name>
<evidence type="ECO:0000256" key="1">
    <source>
        <dbReference type="ARBA" id="ARBA00004395"/>
    </source>
</evidence>
<evidence type="ECO:0000256" key="4">
    <source>
        <dbReference type="ARBA" id="ARBA00022927"/>
    </source>
</evidence>
<proteinExistence type="predicted"/>
<protein>
    <recommendedName>
        <fullName evidence="2">Conserved oligomeric Golgi complex subunit 2</fullName>
    </recommendedName>
    <alternativeName>
        <fullName evidence="7">Component of oligomeric Golgi complex 2</fullName>
    </alternativeName>
</protein>
<accession>A0A0X8HSM0</accession>
<feature type="domain" description="Conserved oligomeric Golgi complex subunit 2 C-terminal" evidence="9">
    <location>
        <begin position="102"/>
        <end position="236"/>
    </location>
</feature>
<evidence type="ECO:0000256" key="2">
    <source>
        <dbReference type="ARBA" id="ARBA00020977"/>
    </source>
</evidence>
<gene>
    <name evidence="10" type="ORF">AW171_hschr42613</name>
</gene>
<keyword evidence="5" id="KW-0333">Golgi apparatus</keyword>
<dbReference type="InterPro" id="IPR054494">
    <property type="entry name" value="COG2_C"/>
</dbReference>
<evidence type="ECO:0000256" key="7">
    <source>
        <dbReference type="ARBA" id="ARBA00031344"/>
    </source>
</evidence>
<evidence type="ECO:0000259" key="8">
    <source>
        <dbReference type="Pfam" id="PF06148"/>
    </source>
</evidence>
<dbReference type="EMBL" id="CP014244">
    <property type="protein sequence ID" value="AMD20706.1"/>
    <property type="molecule type" value="Genomic_DNA"/>
</dbReference>
<dbReference type="Pfam" id="PF22431">
    <property type="entry name" value="COG2p_C"/>
    <property type="match status" value="1"/>
</dbReference>
<dbReference type="Pfam" id="PF06148">
    <property type="entry name" value="COG2_N"/>
    <property type="match status" value="1"/>
</dbReference>
<evidence type="ECO:0000256" key="5">
    <source>
        <dbReference type="ARBA" id="ARBA00023034"/>
    </source>
</evidence>
<dbReference type="STRING" id="45286.A0A0X8HSM0"/>
<feature type="domain" description="Conserved oligomeric Golgi complex subunit 2 N-terminal" evidence="8">
    <location>
        <begin position="30"/>
        <end position="90"/>
    </location>
</feature>
<dbReference type="OrthoDB" id="4034328at2759"/>